<evidence type="ECO:0000256" key="1">
    <source>
        <dbReference type="SAM" id="MobiDB-lite"/>
    </source>
</evidence>
<proteinExistence type="predicted"/>
<gene>
    <name evidence="2" type="ORF">AGLY_001836</name>
</gene>
<feature type="compositionally biased region" description="Low complexity" evidence="1">
    <location>
        <begin position="54"/>
        <end position="65"/>
    </location>
</feature>
<feature type="region of interest" description="Disordered" evidence="1">
    <location>
        <begin position="45"/>
        <end position="65"/>
    </location>
</feature>
<organism evidence="2 3">
    <name type="scientific">Aphis glycines</name>
    <name type="common">Soybean aphid</name>
    <dbReference type="NCBI Taxonomy" id="307491"/>
    <lineage>
        <taxon>Eukaryota</taxon>
        <taxon>Metazoa</taxon>
        <taxon>Ecdysozoa</taxon>
        <taxon>Arthropoda</taxon>
        <taxon>Hexapoda</taxon>
        <taxon>Insecta</taxon>
        <taxon>Pterygota</taxon>
        <taxon>Neoptera</taxon>
        <taxon>Paraneoptera</taxon>
        <taxon>Hemiptera</taxon>
        <taxon>Sternorrhyncha</taxon>
        <taxon>Aphidomorpha</taxon>
        <taxon>Aphidoidea</taxon>
        <taxon>Aphididae</taxon>
        <taxon>Aphidini</taxon>
        <taxon>Aphis</taxon>
        <taxon>Aphis</taxon>
    </lineage>
</organism>
<accession>A0A6G0U5B7</accession>
<reference evidence="2 3" key="1">
    <citation type="submission" date="2019-08" db="EMBL/GenBank/DDBJ databases">
        <title>The genome of the soybean aphid Biotype 1, its phylome, world population structure and adaptation to the North American continent.</title>
        <authorList>
            <person name="Giordano R."/>
            <person name="Donthu R.K."/>
            <person name="Hernandez A.G."/>
            <person name="Wright C.L."/>
            <person name="Zimin A.V."/>
        </authorList>
    </citation>
    <scope>NUCLEOTIDE SEQUENCE [LARGE SCALE GENOMIC DNA]</scope>
    <source>
        <tissue evidence="2">Whole aphids</tissue>
    </source>
</reference>
<dbReference type="Proteomes" id="UP000475862">
    <property type="component" value="Unassembled WGS sequence"/>
</dbReference>
<sequence length="282" mass="31432">MVYTNELRQDERLWIAYERGWCDLLQSFMNMQLMQAETSFMLPELARPGTLDPTGAAGSNTNGTAANASNSEIVSSENPMNTSAVAKVTDKLSKSGTGHFPDAVASVTVPENGSSKRIDIHAPESRIKRTYKYADVRLCEFQGLRPHDIQQVSPENEVCESKVISDLGVTEQLSAIRIKITTPEATEFELTDIFDEDEKQSADNDHYSGTTAVSLLTRCSIYFYLFQLNVECNFVIVNFKCTNLEMEKLILMSGTLSRNSSPNRIIKLEGRYLVGTLEEMAT</sequence>
<name>A0A6G0U5B7_APHGL</name>
<protein>
    <submittedName>
        <fullName evidence="2">Uncharacterized protein</fullName>
    </submittedName>
</protein>
<evidence type="ECO:0000313" key="2">
    <source>
        <dbReference type="EMBL" id="KAE9544147.1"/>
    </source>
</evidence>
<dbReference type="AlphaFoldDB" id="A0A6G0U5B7"/>
<dbReference type="EMBL" id="VYZN01000003">
    <property type="protein sequence ID" value="KAE9544147.1"/>
    <property type="molecule type" value="Genomic_DNA"/>
</dbReference>
<comment type="caution">
    <text evidence="2">The sequence shown here is derived from an EMBL/GenBank/DDBJ whole genome shotgun (WGS) entry which is preliminary data.</text>
</comment>
<keyword evidence="3" id="KW-1185">Reference proteome</keyword>
<dbReference type="OrthoDB" id="6592899at2759"/>
<evidence type="ECO:0000313" key="3">
    <source>
        <dbReference type="Proteomes" id="UP000475862"/>
    </source>
</evidence>